<evidence type="ECO:0000313" key="1">
    <source>
        <dbReference type="EMBL" id="KJZ75238.1"/>
    </source>
</evidence>
<reference evidence="1 2" key="1">
    <citation type="journal article" date="2014" name="Genome Biol. Evol.">
        <title>Comparative genomics and transcriptomics analyses reveal divergent lifestyle features of nematode endoparasitic fungus Hirsutella minnesotensis.</title>
        <authorList>
            <person name="Lai Y."/>
            <person name="Liu K."/>
            <person name="Zhang X."/>
            <person name="Zhang X."/>
            <person name="Li K."/>
            <person name="Wang N."/>
            <person name="Shu C."/>
            <person name="Wu Y."/>
            <person name="Wang C."/>
            <person name="Bushley K.E."/>
            <person name="Xiang M."/>
            <person name="Liu X."/>
        </authorList>
    </citation>
    <scope>NUCLEOTIDE SEQUENCE [LARGE SCALE GENOMIC DNA]</scope>
    <source>
        <strain evidence="1 2">3608</strain>
    </source>
</reference>
<name>A0A0F7ZUP8_9HYPO</name>
<accession>A0A0F7ZUP8</accession>
<evidence type="ECO:0000313" key="2">
    <source>
        <dbReference type="Proteomes" id="UP000054481"/>
    </source>
</evidence>
<organism evidence="1 2">
    <name type="scientific">Hirsutella minnesotensis 3608</name>
    <dbReference type="NCBI Taxonomy" id="1043627"/>
    <lineage>
        <taxon>Eukaryota</taxon>
        <taxon>Fungi</taxon>
        <taxon>Dikarya</taxon>
        <taxon>Ascomycota</taxon>
        <taxon>Pezizomycotina</taxon>
        <taxon>Sordariomycetes</taxon>
        <taxon>Hypocreomycetidae</taxon>
        <taxon>Hypocreales</taxon>
        <taxon>Ophiocordycipitaceae</taxon>
        <taxon>Hirsutella</taxon>
    </lineage>
</organism>
<dbReference type="AlphaFoldDB" id="A0A0F7ZUP8"/>
<sequence length="247" mass="28818">MSALQAVIIPPSRFEEVKRKKDIIPAAFRVIVDLNDGFIPEGQPRHIVQTDQLRLNPWQWHRLSTKFWGEVIKEMPMMRPLMAPWKAPRSTIHHQYGGHSVECFTRFYRWLLVNHEWTHNKRRISYEENEHIQNALDHFHQQVTDNCDEKLIEKCRCPADSTCIERWQKLSGDHPAGLEYMINITTGLLLCELLGHFGPRVYFLVQASVAGPQIFKALDEVLEMDADPVPRSGKAKLSQKKWYSCFS</sequence>
<dbReference type="Proteomes" id="UP000054481">
    <property type="component" value="Unassembled WGS sequence"/>
</dbReference>
<protein>
    <submittedName>
        <fullName evidence="1">Uncharacterized protein</fullName>
    </submittedName>
</protein>
<gene>
    <name evidence="1" type="ORF">HIM_05432</name>
</gene>
<keyword evidence="2" id="KW-1185">Reference proteome</keyword>
<proteinExistence type="predicted"/>
<dbReference type="EMBL" id="KQ030519">
    <property type="protein sequence ID" value="KJZ75238.1"/>
    <property type="molecule type" value="Genomic_DNA"/>
</dbReference>